<evidence type="ECO:0000256" key="1">
    <source>
        <dbReference type="SAM" id="MobiDB-lite"/>
    </source>
</evidence>
<accession>A0AAN7WBF3</accession>
<dbReference type="AlphaFoldDB" id="A0AAN7WBF3"/>
<sequence length="267" mass="29654">MAATHKHSRKSTGRIRPSKQAKKIQSKEDRKSKSSPPAKTFPFLDLPAELRNAIYEYNTLSSTAVLRPTPRGRLLSDSPLMRVSHQVRDEYTAALLLAAPTITAFARDLDLSHIVTFLNKLSDRELSVLPSNASTSDRQIMVKLELTPNGLPQFDMLDRWLVRCGHASKKGTNIKMSYTVYGTQVFLACPYTQRYNHHHSPSYSTAIGMQIAGTLGLPPRVGTPVGDVYVAQKAALRRMEKAGMGSGRVCQELKKIVIAMRAPQPLR</sequence>
<evidence type="ECO:0000313" key="3">
    <source>
        <dbReference type="Proteomes" id="UP001310594"/>
    </source>
</evidence>
<dbReference type="InterPro" id="IPR038883">
    <property type="entry name" value="AN11006-like"/>
</dbReference>
<feature type="compositionally biased region" description="Basic residues" evidence="1">
    <location>
        <begin position="1"/>
        <end position="24"/>
    </location>
</feature>
<organism evidence="2 3">
    <name type="scientific">Elasticomyces elasticus</name>
    <dbReference type="NCBI Taxonomy" id="574655"/>
    <lineage>
        <taxon>Eukaryota</taxon>
        <taxon>Fungi</taxon>
        <taxon>Dikarya</taxon>
        <taxon>Ascomycota</taxon>
        <taxon>Pezizomycotina</taxon>
        <taxon>Dothideomycetes</taxon>
        <taxon>Dothideomycetidae</taxon>
        <taxon>Mycosphaerellales</taxon>
        <taxon>Teratosphaeriaceae</taxon>
        <taxon>Elasticomyces</taxon>
    </lineage>
</organism>
<dbReference type="PANTHER" id="PTHR42085">
    <property type="entry name" value="F-BOX DOMAIN-CONTAINING PROTEIN"/>
    <property type="match status" value="1"/>
</dbReference>
<protein>
    <submittedName>
        <fullName evidence="2">Uncharacterized protein</fullName>
    </submittedName>
</protein>
<dbReference type="EMBL" id="JAVRQU010000015">
    <property type="protein sequence ID" value="KAK5694757.1"/>
    <property type="molecule type" value="Genomic_DNA"/>
</dbReference>
<feature type="region of interest" description="Disordered" evidence="1">
    <location>
        <begin position="1"/>
        <end position="41"/>
    </location>
</feature>
<gene>
    <name evidence="2" type="ORF">LTR97_009347</name>
</gene>
<reference evidence="2" key="1">
    <citation type="submission" date="2023-08" db="EMBL/GenBank/DDBJ databases">
        <title>Black Yeasts Isolated from many extreme environments.</title>
        <authorList>
            <person name="Coleine C."/>
            <person name="Stajich J.E."/>
            <person name="Selbmann L."/>
        </authorList>
    </citation>
    <scope>NUCLEOTIDE SEQUENCE</scope>
    <source>
        <strain evidence="2">CCFEE 5810</strain>
    </source>
</reference>
<comment type="caution">
    <text evidence="2">The sequence shown here is derived from an EMBL/GenBank/DDBJ whole genome shotgun (WGS) entry which is preliminary data.</text>
</comment>
<name>A0AAN7WBF3_9PEZI</name>
<dbReference type="Proteomes" id="UP001310594">
    <property type="component" value="Unassembled WGS sequence"/>
</dbReference>
<dbReference type="PANTHER" id="PTHR42085:SF1">
    <property type="entry name" value="F-BOX DOMAIN-CONTAINING PROTEIN"/>
    <property type="match status" value="1"/>
</dbReference>
<evidence type="ECO:0000313" key="2">
    <source>
        <dbReference type="EMBL" id="KAK5694757.1"/>
    </source>
</evidence>
<proteinExistence type="predicted"/>